<feature type="transmembrane region" description="Helical" evidence="1">
    <location>
        <begin position="6"/>
        <end position="27"/>
    </location>
</feature>
<dbReference type="STRING" id="1641875.XM53_09975"/>
<evidence type="ECO:0000313" key="3">
    <source>
        <dbReference type="Proteomes" id="UP000051295"/>
    </source>
</evidence>
<reference evidence="2 3" key="1">
    <citation type="submission" date="2015-04" db="EMBL/GenBank/DDBJ databases">
        <title>The draft genome sequence of Roseovarius sp.R12b.</title>
        <authorList>
            <person name="Li G."/>
            <person name="Lai Q."/>
            <person name="Shao Z."/>
            <person name="Yan P."/>
        </authorList>
    </citation>
    <scope>NUCLEOTIDE SEQUENCE [LARGE SCALE GENOMIC DNA]</scope>
    <source>
        <strain evidence="2 3">R12B</strain>
    </source>
</reference>
<sequence>MTDFGVIINAYALALGLLGACMIYVGLSAGVRFSNGARFSVFVVVSLCAAICAIFVAARFGQAVLSDVQFLYSVTGDISRPEVHEFKDNLSGVPWFAAVFAGFFWAWQVVRFERRLENSEGRQIA</sequence>
<organism evidence="2 3">
    <name type="scientific">Roseovarius atlanticus</name>
    <dbReference type="NCBI Taxonomy" id="1641875"/>
    <lineage>
        <taxon>Bacteria</taxon>
        <taxon>Pseudomonadati</taxon>
        <taxon>Pseudomonadota</taxon>
        <taxon>Alphaproteobacteria</taxon>
        <taxon>Rhodobacterales</taxon>
        <taxon>Roseobacteraceae</taxon>
        <taxon>Roseovarius</taxon>
    </lineage>
</organism>
<keyword evidence="1" id="KW-0812">Transmembrane</keyword>
<accession>A0A0T5NW81</accession>
<keyword evidence="1" id="KW-1133">Transmembrane helix</keyword>
<gene>
    <name evidence="2" type="ORF">XM53_09975</name>
</gene>
<dbReference type="AlphaFoldDB" id="A0A0T5NW81"/>
<feature type="transmembrane region" description="Helical" evidence="1">
    <location>
        <begin position="39"/>
        <end position="60"/>
    </location>
</feature>
<dbReference type="Proteomes" id="UP000051295">
    <property type="component" value="Unassembled WGS sequence"/>
</dbReference>
<keyword evidence="3" id="KW-1185">Reference proteome</keyword>
<evidence type="ECO:0000313" key="2">
    <source>
        <dbReference type="EMBL" id="KRS12879.1"/>
    </source>
</evidence>
<dbReference type="EMBL" id="LAXJ01000008">
    <property type="protein sequence ID" value="KRS12879.1"/>
    <property type="molecule type" value="Genomic_DNA"/>
</dbReference>
<comment type="caution">
    <text evidence="2">The sequence shown here is derived from an EMBL/GenBank/DDBJ whole genome shotgun (WGS) entry which is preliminary data.</text>
</comment>
<name>A0A0T5NW81_9RHOB</name>
<evidence type="ECO:0000256" key="1">
    <source>
        <dbReference type="SAM" id="Phobius"/>
    </source>
</evidence>
<feature type="transmembrane region" description="Helical" evidence="1">
    <location>
        <begin position="92"/>
        <end position="110"/>
    </location>
</feature>
<dbReference type="RefSeq" id="WP_057792845.1">
    <property type="nucleotide sequence ID" value="NZ_LAXJ01000008.1"/>
</dbReference>
<dbReference type="PATRIC" id="fig|1641875.4.peg.4411"/>
<dbReference type="OrthoDB" id="9852260at2"/>
<protein>
    <submittedName>
        <fullName evidence="2">Uncharacterized protein</fullName>
    </submittedName>
</protein>
<proteinExistence type="predicted"/>
<keyword evidence="1" id="KW-0472">Membrane</keyword>